<organism evidence="1 2">
    <name type="scientific">Thermincola potens (strain JR)</name>
    <dbReference type="NCBI Taxonomy" id="635013"/>
    <lineage>
        <taxon>Bacteria</taxon>
        <taxon>Bacillati</taxon>
        <taxon>Bacillota</taxon>
        <taxon>Clostridia</taxon>
        <taxon>Eubacteriales</taxon>
        <taxon>Thermincolaceae</taxon>
        <taxon>Thermincola</taxon>
    </lineage>
</organism>
<proteinExistence type="predicted"/>
<keyword evidence="2" id="KW-1185">Reference proteome</keyword>
<gene>
    <name evidence="1" type="ordered locus">TherJR_0137</name>
</gene>
<evidence type="ECO:0000313" key="2">
    <source>
        <dbReference type="Proteomes" id="UP000002377"/>
    </source>
</evidence>
<sequence length="75" mass="8317">MGLQHVGFLKKKLYFLLDKFKSRLCTQNYVSDGGSNDETQLLCSQYTVNLIEAPLGRGSQLNAGAQVSDGEILFF</sequence>
<protein>
    <submittedName>
        <fullName evidence="1">Uncharacterized protein</fullName>
    </submittedName>
</protein>
<dbReference type="InterPro" id="IPR029044">
    <property type="entry name" value="Nucleotide-diphossugar_trans"/>
</dbReference>
<dbReference type="KEGG" id="tjr:TherJR_0137"/>
<dbReference type="Proteomes" id="UP000002377">
    <property type="component" value="Chromosome"/>
</dbReference>
<dbReference type="AlphaFoldDB" id="D5X929"/>
<dbReference type="STRING" id="635013.TherJR_0137"/>
<accession>D5X929</accession>
<dbReference type="EMBL" id="CP002028">
    <property type="protein sequence ID" value="ADG81029.1"/>
    <property type="molecule type" value="Genomic_DNA"/>
</dbReference>
<reference evidence="1 2" key="1">
    <citation type="submission" date="2010-05" db="EMBL/GenBank/DDBJ databases">
        <title>Complete sequence of Thermincola sp. JR.</title>
        <authorList>
            <consortium name="US DOE Joint Genome Institute"/>
            <person name="Lucas S."/>
            <person name="Copeland A."/>
            <person name="Lapidus A."/>
            <person name="Cheng J.-F."/>
            <person name="Bruce D."/>
            <person name="Goodwin L."/>
            <person name="Pitluck S."/>
            <person name="Chertkov O."/>
            <person name="Detter J.C."/>
            <person name="Han C."/>
            <person name="Tapia R."/>
            <person name="Land M."/>
            <person name="Hauser L."/>
            <person name="Kyrpides N."/>
            <person name="Mikhailova N."/>
            <person name="Hazen T.C."/>
            <person name="Woyke T."/>
        </authorList>
    </citation>
    <scope>NUCLEOTIDE SEQUENCE [LARGE SCALE GENOMIC DNA]</scope>
    <source>
        <strain evidence="1 2">JR</strain>
    </source>
</reference>
<dbReference type="HOGENOM" id="CLU_2669893_0_0_9"/>
<dbReference type="SUPFAM" id="SSF53448">
    <property type="entry name" value="Nucleotide-diphospho-sugar transferases"/>
    <property type="match status" value="1"/>
</dbReference>
<evidence type="ECO:0000313" key="1">
    <source>
        <dbReference type="EMBL" id="ADG81029.1"/>
    </source>
</evidence>
<name>D5X929_THEPJ</name>